<keyword evidence="4" id="KW-1185">Reference proteome</keyword>
<dbReference type="AlphaFoldDB" id="A0A8S1M2J3"/>
<protein>
    <recommendedName>
        <fullName evidence="5">RING-type domain-containing protein</fullName>
    </recommendedName>
</protein>
<feature type="region of interest" description="Disordered" evidence="2">
    <location>
        <begin position="1"/>
        <end position="37"/>
    </location>
</feature>
<proteinExistence type="predicted"/>
<dbReference type="EMBL" id="CAJJDM010000052">
    <property type="protein sequence ID" value="CAD8074107.1"/>
    <property type="molecule type" value="Genomic_DNA"/>
</dbReference>
<organism evidence="3 4">
    <name type="scientific">Paramecium primaurelia</name>
    <dbReference type="NCBI Taxonomy" id="5886"/>
    <lineage>
        <taxon>Eukaryota</taxon>
        <taxon>Sar</taxon>
        <taxon>Alveolata</taxon>
        <taxon>Ciliophora</taxon>
        <taxon>Intramacronucleata</taxon>
        <taxon>Oligohymenophorea</taxon>
        <taxon>Peniculida</taxon>
        <taxon>Parameciidae</taxon>
        <taxon>Paramecium</taxon>
    </lineage>
</organism>
<evidence type="ECO:0000313" key="3">
    <source>
        <dbReference type="EMBL" id="CAD8074107.1"/>
    </source>
</evidence>
<feature type="coiled-coil region" evidence="1">
    <location>
        <begin position="54"/>
        <end position="172"/>
    </location>
</feature>
<accession>A0A8S1M2J3</accession>
<evidence type="ECO:0000256" key="1">
    <source>
        <dbReference type="SAM" id="Coils"/>
    </source>
</evidence>
<name>A0A8S1M2J3_PARPR</name>
<sequence>MNNNSYGKGTPNRISDKKNSTVQQQPEKVQTSSLTNSQMVKKQFDQLQVQKAQLKPQEQDKQQIEQALDEYKEKVFEELKKINQTQQQELIKENQEFKKKIEQQDKKMQQIEQLIQQQNEKIQQQELIKGNQEILKKMELQDLKIQQQDQKIQQLEEKIQQQELKIESPMQNQGNTEIQEKIQNFISKNEIAHEIWRTTAEKVSNAYGIIEKQSQDLDIYKKQIAEKVNEYNINMTQLVKDELKTLEQQLNQTQQQTGYNLENLSRYEQILIKYCEEINKCLNIQGIQVPNYNNNQFQQFNQQQQPQYSQQLDQQQYSQLQQDQYQYQQQQYQQSLDQQQNSQPIHSQINFITPQYQQSSPNYNQNTQNDTNSQIQFVPNYQDSQLLQFPYNIYQQFYLIEFGSKMIQYSQQQNSKKQDQQHINKSQFDYSTLKDPQKNKTHKESSKQNFQSIFDNLIILLKDLKSKQIKIQQYVQKEIIAMNEQLDNIQKQLSLAVLQFQREQNLDNATESLVNVSAQNFFNQSLYSRINNEIIPNKQQQFGNHINDSNFSIQLKKQNTSDILQQKYLSQSKLIQNSYSQRSNVNVAIPINKTIKIAEIPNNNNFFEQSNNKNIRPFHLNANYQLNSKNKTNQSNNSSKAENQDNSILQTQYSGQMICYYCTKVVQSEFIATPCYHYYHDQCLREYYQFQLDNYNTNNQLICQCKIKLPQQFFSKSLQIDLNSLLQKQVDLIKQKKRNQIDYCVKCQFFWIKRINDTRTKKCWMCDQNGVILIQSN</sequence>
<evidence type="ECO:0000313" key="4">
    <source>
        <dbReference type="Proteomes" id="UP000688137"/>
    </source>
</evidence>
<gene>
    <name evidence="3" type="ORF">PPRIM_AZ9-3.1.T0520082</name>
</gene>
<dbReference type="Proteomes" id="UP000688137">
    <property type="component" value="Unassembled WGS sequence"/>
</dbReference>
<comment type="caution">
    <text evidence="3">The sequence shown here is derived from an EMBL/GenBank/DDBJ whole genome shotgun (WGS) entry which is preliminary data.</text>
</comment>
<feature type="compositionally biased region" description="Polar residues" evidence="2">
    <location>
        <begin position="20"/>
        <end position="37"/>
    </location>
</feature>
<keyword evidence="1" id="KW-0175">Coiled coil</keyword>
<feature type="coiled-coil region" evidence="1">
    <location>
        <begin position="210"/>
        <end position="256"/>
    </location>
</feature>
<evidence type="ECO:0000256" key="2">
    <source>
        <dbReference type="SAM" id="MobiDB-lite"/>
    </source>
</evidence>
<reference evidence="3" key="1">
    <citation type="submission" date="2021-01" db="EMBL/GenBank/DDBJ databases">
        <authorList>
            <consortium name="Genoscope - CEA"/>
            <person name="William W."/>
        </authorList>
    </citation>
    <scope>NUCLEOTIDE SEQUENCE</scope>
</reference>
<evidence type="ECO:0008006" key="5">
    <source>
        <dbReference type="Google" id="ProtNLM"/>
    </source>
</evidence>